<dbReference type="InterPro" id="IPR012826">
    <property type="entry name" value="FliN"/>
</dbReference>
<dbReference type="PANTHER" id="PTHR43484:SF1">
    <property type="entry name" value="FLAGELLAR MOTOR SWITCH PROTEIN FLIN"/>
    <property type="match status" value="1"/>
</dbReference>
<evidence type="ECO:0000256" key="2">
    <source>
        <dbReference type="ARBA" id="ARBA00021897"/>
    </source>
</evidence>
<evidence type="ECO:0000313" key="10">
    <source>
        <dbReference type="EMBL" id="AAC32320.1"/>
    </source>
</evidence>
<dbReference type="AlphaFoldDB" id="O33577"/>
<evidence type="ECO:0000256" key="5">
    <source>
        <dbReference type="ARBA" id="ARBA00022779"/>
    </source>
</evidence>
<evidence type="ECO:0000256" key="3">
    <source>
        <dbReference type="ARBA" id="ARBA00022475"/>
    </source>
</evidence>
<evidence type="ECO:0000313" key="11">
    <source>
        <dbReference type="EMBL" id="CAA74716.1"/>
    </source>
</evidence>
<dbReference type="PANTHER" id="PTHR43484">
    <property type="match status" value="1"/>
</dbReference>
<keyword evidence="4 7" id="KW-0145">Chemotaxis</keyword>
<dbReference type="PRINTS" id="PR00956">
    <property type="entry name" value="FLGMOTORFLIN"/>
</dbReference>
<dbReference type="EMBL" id="AF044580">
    <property type="protein sequence ID" value="AAC32320.1"/>
    <property type="molecule type" value="Genomic_DNA"/>
</dbReference>
<evidence type="ECO:0000256" key="4">
    <source>
        <dbReference type="ARBA" id="ARBA00022500"/>
    </source>
</evidence>
<evidence type="ECO:0000256" key="6">
    <source>
        <dbReference type="ARBA" id="ARBA00023136"/>
    </source>
</evidence>
<dbReference type="GO" id="GO:0009425">
    <property type="term" value="C:bacterial-type flagellum basal body"/>
    <property type="evidence" value="ECO:0007669"/>
    <property type="project" value="UniProtKB-SubCell"/>
</dbReference>
<name>O33577_CERSP</name>
<keyword evidence="7" id="KW-0975">Bacterial flagellum</keyword>
<dbReference type="SUPFAM" id="SSF101801">
    <property type="entry name" value="Surface presentation of antigens (SPOA)"/>
    <property type="match status" value="1"/>
</dbReference>
<dbReference type="GO" id="GO:0005886">
    <property type="term" value="C:plasma membrane"/>
    <property type="evidence" value="ECO:0007669"/>
    <property type="project" value="UniProtKB-SubCell"/>
</dbReference>
<protein>
    <recommendedName>
        <fullName evidence="2 7">Flagellar motor switch protein FliN</fullName>
    </recommendedName>
</protein>
<dbReference type="EMBL" id="Y14335">
    <property type="protein sequence ID" value="CAA74716.1"/>
    <property type="molecule type" value="Genomic_DNA"/>
</dbReference>
<comment type="similarity">
    <text evidence="1 7">Belongs to the FliN/MopA/SpaO family.</text>
</comment>
<keyword evidence="3 7" id="KW-1003">Cell membrane</keyword>
<feature type="region of interest" description="Disordered" evidence="8">
    <location>
        <begin position="1"/>
        <end position="33"/>
    </location>
</feature>
<dbReference type="Gene3D" id="2.30.330.10">
    <property type="entry name" value="SpoA-like"/>
    <property type="match status" value="1"/>
</dbReference>
<dbReference type="InterPro" id="IPR036429">
    <property type="entry name" value="SpoA-like_sf"/>
</dbReference>
<keyword evidence="11" id="KW-0282">Flagellum</keyword>
<dbReference type="Pfam" id="PF01052">
    <property type="entry name" value="FliMN_C"/>
    <property type="match status" value="1"/>
</dbReference>
<dbReference type="GO" id="GO:0071973">
    <property type="term" value="P:bacterial-type flagellum-dependent cell motility"/>
    <property type="evidence" value="ECO:0007669"/>
    <property type="project" value="UniProtKB-UniRule"/>
</dbReference>
<dbReference type="GO" id="GO:0003774">
    <property type="term" value="F:cytoskeletal motor activity"/>
    <property type="evidence" value="ECO:0007669"/>
    <property type="project" value="UniProtKB-UniRule"/>
</dbReference>
<sequence length="152" mass="16357">MSGARPTAPDRSRRVRPSAAGPAPSIRGGGTLPPRTFLLTLTPRALPPFPTGARMTDATRPLADRLGAENLRLLENIGVRLTVEVGRTEMTIRDLLRLSEGSVVELDRLAGDPLDVLVNGTPIAKGEVVMVGERFGIRFGQIIEPEKRAESL</sequence>
<accession>O33577</accession>
<gene>
    <name evidence="11" type="primary">fliN</name>
</gene>
<reference evidence="10" key="3">
    <citation type="journal article" date="1998" name="J. Bacteriol.">
        <title>The flagellar switch genes fliM and fliN of Rhodobacter sphaeroides are contained in a large flagellar gene cluster.</title>
        <authorList>
            <person name="Garcia N."/>
            <person name="Campos A."/>
            <person name="Osorio A."/>
            <person name="Poggio S."/>
            <person name="Gonzalez-Pedrajo B."/>
            <person name="Camarena L."/>
            <person name="Dreyfus G."/>
        </authorList>
    </citation>
    <scope>NUCLEOTIDE SEQUENCE</scope>
    <source>
        <strain evidence="10">WS8</strain>
    </source>
</reference>
<reference evidence="11" key="2">
    <citation type="submission" date="1997-08" db="EMBL/GenBank/DDBJ databases">
        <title>FliG, M &amp; N switch proteins are required for activity of the unidirectional flagellum of Rhodobacter sphaeroides.</title>
        <authorList>
            <person name="Goodfellow I.G."/>
            <person name="Edge M.J."/>
            <person name="Pollitt C.E."/>
            <person name="Woolley K."/>
            <person name="Hurt P."/>
            <person name="Sockett R.E."/>
        </authorList>
    </citation>
    <scope>NUCLEOTIDE SEQUENCE</scope>
    <source>
        <strain evidence="11">WS8</strain>
    </source>
</reference>
<feature type="domain" description="Flagellar motor switch protein FliN-like C-terminal" evidence="9">
    <location>
        <begin position="73"/>
        <end position="143"/>
    </location>
</feature>
<keyword evidence="11" id="KW-0969">Cilium</keyword>
<evidence type="ECO:0000256" key="1">
    <source>
        <dbReference type="ARBA" id="ARBA00009226"/>
    </source>
</evidence>
<comment type="subcellular location">
    <subcellularLocation>
        <location evidence="7">Cell membrane</location>
        <topology evidence="7">Peripheral membrane protein</topology>
        <orientation evidence="7">Cytoplasmic side</orientation>
    </subcellularLocation>
    <subcellularLocation>
        <location evidence="7">Bacterial flagellum basal body</location>
    </subcellularLocation>
</comment>
<dbReference type="InterPro" id="IPR001543">
    <property type="entry name" value="FliN-like_C"/>
</dbReference>
<dbReference type="InterPro" id="IPR051469">
    <property type="entry name" value="FliN/MopA/SpaO"/>
</dbReference>
<comment type="function">
    <text evidence="7">FliN is one of three proteins (FliG, FliN, FliM) that form the rotor-mounted switch complex (C ring), located at the base of the basal body. This complex interacts with the CheY and CheZ chemotaxis proteins, in addition to contacting components of the motor that determine the direction of flagellar rotation.</text>
</comment>
<proteinExistence type="inferred from homology"/>
<reference evidence="11" key="1">
    <citation type="submission" date="1997-07" db="EMBL/GenBank/DDBJ databases">
        <authorList>
            <person name="Sockett E.R."/>
        </authorList>
    </citation>
    <scope>NUCLEOTIDE SEQUENCE</scope>
    <source>
        <strain evidence="11">WS8</strain>
    </source>
</reference>
<dbReference type="NCBIfam" id="TIGR02480">
    <property type="entry name" value="fliN"/>
    <property type="match status" value="1"/>
</dbReference>
<keyword evidence="6 7" id="KW-0472">Membrane</keyword>
<keyword evidence="11" id="KW-0966">Cell projection</keyword>
<keyword evidence="5 7" id="KW-0283">Flagellar rotation</keyword>
<organism evidence="11">
    <name type="scientific">Cereibacter sphaeroides</name>
    <name type="common">Rhodobacter sphaeroides</name>
    <dbReference type="NCBI Taxonomy" id="1063"/>
    <lineage>
        <taxon>Bacteria</taxon>
        <taxon>Pseudomonadati</taxon>
        <taxon>Pseudomonadota</taxon>
        <taxon>Alphaproteobacteria</taxon>
        <taxon>Rhodobacterales</taxon>
        <taxon>Paracoccaceae</taxon>
        <taxon>Cereibacter</taxon>
    </lineage>
</organism>
<dbReference type="GO" id="GO:0006935">
    <property type="term" value="P:chemotaxis"/>
    <property type="evidence" value="ECO:0007669"/>
    <property type="project" value="UniProtKB-KW"/>
</dbReference>
<evidence type="ECO:0000259" key="9">
    <source>
        <dbReference type="Pfam" id="PF01052"/>
    </source>
</evidence>
<dbReference type="InterPro" id="IPR001172">
    <property type="entry name" value="FliN_T3SS_HrcQb"/>
</dbReference>
<evidence type="ECO:0000256" key="8">
    <source>
        <dbReference type="SAM" id="MobiDB-lite"/>
    </source>
</evidence>
<evidence type="ECO:0000256" key="7">
    <source>
        <dbReference type="RuleBase" id="RU362074"/>
    </source>
</evidence>